<dbReference type="RefSeq" id="WP_070068374.1">
    <property type="nucleotide sequence ID" value="NZ_MKKK01000001.1"/>
</dbReference>
<dbReference type="EMBL" id="MKKK01000001">
    <property type="protein sequence ID" value="OEY97992.1"/>
    <property type="molecule type" value="Genomic_DNA"/>
</dbReference>
<protein>
    <submittedName>
        <fullName evidence="1">Uncharacterized protein</fullName>
    </submittedName>
</protein>
<dbReference type="AlphaFoldDB" id="A0A1E7RFF7"/>
<gene>
    <name evidence="1" type="ORF">BJI46_00215</name>
</gene>
<sequence length="229" mass="25554">MSAHRVKLPVQAETYQSLLQITQALNAGEKNSLSKSLGEVLTKLTCEILDQVFADLIRAQAQLASSKSTGESQQVLDQISQQLQKYMPMSIGIFANERLKPVANYLLAQFDTENSEQAYLCYEVSDALVEQSKTHYQQLMQGDQHVIDGVFTDLVQIIDQGVSALIRAPKAMLKFNLVLDKTLNSVINVTTNIGYKRIGKIGKSLQLTQAQDYAKHFNHFLRIEESSSS</sequence>
<dbReference type="Proteomes" id="UP000185895">
    <property type="component" value="Unassembled WGS sequence"/>
</dbReference>
<reference evidence="1 2" key="1">
    <citation type="submission" date="2016-09" db="EMBL/GenBank/DDBJ databases">
        <authorList>
            <person name="Capua I."/>
            <person name="De Benedictis P."/>
            <person name="Joannis T."/>
            <person name="Lombin L.H."/>
            <person name="Cattoli G."/>
        </authorList>
    </citation>
    <scope>NUCLEOTIDE SEQUENCE [LARGE SCALE GENOMIC DNA]</scope>
    <source>
        <strain evidence="1 2">ANC 4671</strain>
    </source>
</reference>
<name>A0A1E7RFF7_9GAMM</name>
<dbReference type="STRING" id="1262585.BJI46_00215"/>
<accession>A0A1E7RFF7</accession>
<comment type="caution">
    <text evidence="1">The sequence shown here is derived from an EMBL/GenBank/DDBJ whole genome shotgun (WGS) entry which is preliminary data.</text>
</comment>
<dbReference type="OrthoDB" id="9127034at2"/>
<organism evidence="1 2">
    <name type="scientific">Acinetobacter qingfengensis</name>
    <dbReference type="NCBI Taxonomy" id="1262585"/>
    <lineage>
        <taxon>Bacteria</taxon>
        <taxon>Pseudomonadati</taxon>
        <taxon>Pseudomonadota</taxon>
        <taxon>Gammaproteobacteria</taxon>
        <taxon>Moraxellales</taxon>
        <taxon>Moraxellaceae</taxon>
        <taxon>Acinetobacter</taxon>
    </lineage>
</organism>
<keyword evidence="2" id="KW-1185">Reference proteome</keyword>
<evidence type="ECO:0000313" key="2">
    <source>
        <dbReference type="Proteomes" id="UP000185895"/>
    </source>
</evidence>
<proteinExistence type="predicted"/>
<evidence type="ECO:0000313" key="1">
    <source>
        <dbReference type="EMBL" id="OEY97992.1"/>
    </source>
</evidence>